<feature type="compositionally biased region" description="Basic and acidic residues" evidence="15">
    <location>
        <begin position="3438"/>
        <end position="3448"/>
    </location>
</feature>
<evidence type="ECO:0000259" key="16">
    <source>
        <dbReference type="PROSITE" id="PS50089"/>
    </source>
</evidence>
<protein>
    <recommendedName>
        <fullName evidence="5">RCR-type E3 ubiquitin transferase</fullName>
        <ecNumber evidence="5">2.3.2.33</ecNumber>
    </recommendedName>
</protein>
<evidence type="ECO:0000256" key="4">
    <source>
        <dbReference type="ARBA" id="ARBA00005415"/>
    </source>
</evidence>
<evidence type="ECO:0000256" key="3">
    <source>
        <dbReference type="ARBA" id="ARBA00004906"/>
    </source>
</evidence>
<feature type="compositionally biased region" description="Basic and acidic residues" evidence="15">
    <location>
        <begin position="3310"/>
        <end position="3321"/>
    </location>
</feature>
<evidence type="ECO:0000256" key="6">
    <source>
        <dbReference type="ARBA" id="ARBA00022679"/>
    </source>
</evidence>
<organism evidence="18 19">
    <name type="scientific">Biomphalaria glabrata</name>
    <name type="common">Bloodfluke planorb</name>
    <name type="synonym">Freshwater snail</name>
    <dbReference type="NCBI Taxonomy" id="6526"/>
    <lineage>
        <taxon>Eukaryota</taxon>
        <taxon>Metazoa</taxon>
        <taxon>Spiralia</taxon>
        <taxon>Lophotrochozoa</taxon>
        <taxon>Mollusca</taxon>
        <taxon>Gastropoda</taxon>
        <taxon>Heterobranchia</taxon>
        <taxon>Euthyneura</taxon>
        <taxon>Panpulmonata</taxon>
        <taxon>Hygrophila</taxon>
        <taxon>Lymnaeoidea</taxon>
        <taxon>Planorbidae</taxon>
        <taxon>Biomphalaria</taxon>
    </lineage>
</organism>
<gene>
    <name evidence="19" type="primary">LOC106053387</name>
</gene>
<dbReference type="Pfam" id="PF00415">
    <property type="entry name" value="RCC1"/>
    <property type="match status" value="1"/>
</dbReference>
<keyword evidence="6" id="KW-0808">Transferase</keyword>
<keyword evidence="10" id="KW-0833">Ubl conjugation pathway</keyword>
<dbReference type="PROSITE" id="PS00626">
    <property type="entry name" value="RCC1_2"/>
    <property type="match status" value="1"/>
</dbReference>
<feature type="compositionally biased region" description="Polar residues" evidence="15">
    <location>
        <begin position="3011"/>
        <end position="3029"/>
    </location>
</feature>
<dbReference type="SMART" id="SM01337">
    <property type="entry name" value="APC10"/>
    <property type="match status" value="1"/>
</dbReference>
<feature type="compositionally biased region" description="Basic and acidic residues" evidence="15">
    <location>
        <begin position="3157"/>
        <end position="3174"/>
    </location>
</feature>
<feature type="domain" description="DOC" evidence="17">
    <location>
        <begin position="4052"/>
        <end position="4233"/>
    </location>
</feature>
<dbReference type="Gene3D" id="2.60.120.820">
    <property type="entry name" value="PHR domain"/>
    <property type="match status" value="2"/>
</dbReference>
<evidence type="ECO:0000313" key="18">
    <source>
        <dbReference type="Proteomes" id="UP001165740"/>
    </source>
</evidence>
<dbReference type="Gene3D" id="3.30.40.10">
    <property type="entry name" value="Zinc/RING finger domain, C3HC4 (zinc finger)"/>
    <property type="match status" value="1"/>
</dbReference>
<dbReference type="GeneID" id="106053387"/>
<keyword evidence="11" id="KW-0862">Zinc</keyword>
<dbReference type="InterPro" id="IPR013083">
    <property type="entry name" value="Znf_RING/FYVE/PHD"/>
</dbReference>
<dbReference type="Proteomes" id="UP001165740">
    <property type="component" value="Chromosome 8"/>
</dbReference>
<dbReference type="GO" id="GO:0061630">
    <property type="term" value="F:ubiquitin protein ligase activity"/>
    <property type="evidence" value="ECO:0007669"/>
    <property type="project" value="UniProtKB-EC"/>
</dbReference>
<feature type="region of interest" description="Disordered" evidence="15">
    <location>
        <begin position="3765"/>
        <end position="3787"/>
    </location>
</feature>
<dbReference type="InterPro" id="IPR001841">
    <property type="entry name" value="Znf_RING"/>
</dbReference>
<dbReference type="EC" id="2.3.2.33" evidence="5"/>
<feature type="compositionally biased region" description="Acidic residues" evidence="15">
    <location>
        <begin position="3924"/>
        <end position="3933"/>
    </location>
</feature>
<dbReference type="PANTHER" id="PTHR45943:SF1">
    <property type="entry name" value="E3 UBIQUITIN-PROTEIN LIGASE MYCBP2"/>
    <property type="match status" value="1"/>
</dbReference>
<feature type="compositionally biased region" description="Polar residues" evidence="15">
    <location>
        <begin position="3707"/>
        <end position="3721"/>
    </location>
</feature>
<keyword evidence="18" id="KW-1185">Reference proteome</keyword>
<evidence type="ECO:0000256" key="9">
    <source>
        <dbReference type="ARBA" id="ARBA00022771"/>
    </source>
</evidence>
<evidence type="ECO:0000313" key="19">
    <source>
        <dbReference type="RefSeq" id="XP_055893468.1"/>
    </source>
</evidence>
<comment type="catalytic activity">
    <reaction evidence="1">
        <text>[E2 ubiquitin-conjugating enzyme]-S-ubiquitinyl-L-cysteine + [acceptor protein]-L-threonine = [E2 ubiquitin-conjugating enzyme]-L-cysteine + [acceptor protein]-3-O-ubiquitinyl-L-threonine.</text>
        <dbReference type="EC" id="2.3.2.33"/>
    </reaction>
</comment>
<dbReference type="InterPro" id="IPR008979">
    <property type="entry name" value="Galactose-bd-like_sf"/>
</dbReference>
<feature type="domain" description="RING-type" evidence="16">
    <location>
        <begin position="4742"/>
        <end position="4793"/>
    </location>
</feature>
<feature type="region of interest" description="Disordered" evidence="15">
    <location>
        <begin position="112"/>
        <end position="132"/>
    </location>
</feature>
<evidence type="ECO:0000256" key="5">
    <source>
        <dbReference type="ARBA" id="ARBA00012249"/>
    </source>
</evidence>
<evidence type="ECO:0000256" key="1">
    <source>
        <dbReference type="ARBA" id="ARBA00000333"/>
    </source>
</evidence>
<dbReference type="GO" id="GO:0007411">
    <property type="term" value="P:axon guidance"/>
    <property type="evidence" value="ECO:0007669"/>
    <property type="project" value="TreeGrafter"/>
</dbReference>
<dbReference type="GO" id="GO:0005886">
    <property type="term" value="C:plasma membrane"/>
    <property type="evidence" value="ECO:0007669"/>
    <property type="project" value="TreeGrafter"/>
</dbReference>
<feature type="region of interest" description="Disordered" evidence="15">
    <location>
        <begin position="2855"/>
        <end position="2991"/>
    </location>
</feature>
<keyword evidence="8" id="KW-0677">Repeat</keyword>
<feature type="compositionally biased region" description="Basic and acidic residues" evidence="15">
    <location>
        <begin position="3293"/>
        <end position="3302"/>
    </location>
</feature>
<feature type="compositionally biased region" description="Basic and acidic residues" evidence="15">
    <location>
        <begin position="3037"/>
        <end position="3055"/>
    </location>
</feature>
<feature type="compositionally biased region" description="Basic and acidic residues" evidence="15">
    <location>
        <begin position="3934"/>
        <end position="3943"/>
    </location>
</feature>
<dbReference type="SUPFAM" id="SSF81296">
    <property type="entry name" value="E set domains"/>
    <property type="match status" value="1"/>
</dbReference>
<dbReference type="GO" id="GO:0005634">
    <property type="term" value="C:nucleus"/>
    <property type="evidence" value="ECO:0007669"/>
    <property type="project" value="TreeGrafter"/>
</dbReference>
<feature type="compositionally biased region" description="Acidic residues" evidence="15">
    <location>
        <begin position="117"/>
        <end position="126"/>
    </location>
</feature>
<reference evidence="19" key="1">
    <citation type="submission" date="2025-08" db="UniProtKB">
        <authorList>
            <consortium name="RefSeq"/>
        </authorList>
    </citation>
    <scope>IDENTIFICATION</scope>
</reference>
<evidence type="ECO:0000256" key="7">
    <source>
        <dbReference type="ARBA" id="ARBA00022723"/>
    </source>
</evidence>
<feature type="compositionally biased region" description="Basic residues" evidence="15">
    <location>
        <begin position="566"/>
        <end position="579"/>
    </location>
</feature>
<sequence length="4992" mass="547687">MATEAVQCFRSQVDLFLKGDNLSRRFHDLFKFKDLESVKKKLEKKKSKKKKSKTKEKKQKIQREKSPELVESAPSIITTHGNASMFTVFATVRQAVLAQAIRDSTRLYHLANTGTDSESDSDDEGEEKGKDQQIKIPKIVGLGLNGVFELVRESRSQYPELCIKALRALLDLLQGQQPEGMKREPPDIVENLFSLLMDLAINTGEGDNSKSGASMSSLACSALISLTIALGDTEKLLRAITVMLMSRLGLEHQDIQVPGILTSLQKSVQAVLLGKAQLPDWFNYGIKSKCQAQIFKLANAKVGECLVENSAIASDGRFLYILNKYGLYKIGSGYGGTIMGKLESQKRDFPVHKNTFLAFAAGKLLCKWDRGTTPSLCVINRTTLAPENTFGIDGNSSTHSLLFSDGENIGYIAPAKEEDSFVIRTFSPVSSPPMSQMNEVPLKLTRKCMDYMGSTPFDSTNDKRTGGVATGVDEDALVMVSGKEFSLIRTIGGKVLFQGKAASLGIKQSNQPQGKWSELPITKSPKIIHIALGHDGLHALLVADDGTVYFVGTARRGEDGDITGGKVRRQPKPTKPRKMSRLESKFVVTASCNSATSAVVTKDGELYMFGKDNNHCDHTTGLVTDLRDVQVANVCLGKAHAVVLTSKGQVYTFGVNNKGQCGRDFSTHGASQREAGHTVTMAEDEEETEVDDNLCPHGKHKWVQEVCMICSVCRECTGYGVSCVNSGRKDRNPGMPCGCGAGDSGCSECGACRVCAEEKLGINELDERGLLDVMQLGRRGEVGKKNDKLQPKQAQKLLRERKNREGVLEAEADMTNLVRLPPAETVIDGSGTVVTQIAVGLHHTVVLLSNGDVYAFGSNNNGQLGLGDTKIRGKPTKVPLPLAATMVAAGSHHSAFLLTSGQIYTCGDYQKGALGRDDPLGKSKNSGWNCVPGPIPGVGAKFGRRATWVGASGDHTVMRIDESLINAHTLSRSNIFASKTCIGLIPRGEDNAGLIKCLMISKVDGNCKSFIGEEQENLSNQAVCLDPVYDVLWGYNPKTQEIRCYNVMICEAQDLRKIDPGYCDIFSPELAMPTRTGCQATRSHCALHMLGCLDTLTVAHQLKMQVAEESREKTSINKVYSKEDYTVVNRFESHGGGWGYSGHSVEAIRFMCDTDVLLGGFGLFGGRGGYIGRIKLYELGPEGGDNEGDGELLVETEETQFVCGAREKYAMLFDEPVPIQANCWYVACARISGPSSDCGANGLSTVHTDDSVVFKFKSSRKSNNGTDVNAGQIPQLLYKLPPRDSPTVTRKADQMDTAHILSNDFSHTVTPQSLVALLKLLEYSWTALHATVPSSSGFKGGQDEVLSDIQRIVYISRACLRLLRTYVANIYPDGVLKKKTAPESSQLAERVGDARDLLRRILAEDLHVAKFRATLNEHQSLKQYRQMREDVLNECHTTFRACFHAFYPTGHLKWWCLCDLLCQMEPILERRGATQQNSPNVLGISRLLAAVMEAMCHPAVKLTAIMPINCEPETEAVIRRHSMSIDDNTNAMARLGEMQRYPLLASHMTCRMEEDSLPAGSHVTFKEVLERLLMIVAIPVRQLLNKEPTTFPNALIANTCALLTTIIGELAATAMGLETDINISSRPMLVTPNRFTRCSNSCQWNTGKGSPDGIAFSVDKPGIVMAGICVYGGSGTYEYEVDVMKEESADGQKQSSKPESWTTLETMKGSFSQEDCMNDIAEIKFDRPIPIKEGQKYAVLLKNNGQRTFHGDSGITKVRCTEGTVFTFSTCNQSTNGTNIIRGQIPSILYYSTPQEGEAQSQSSRNLMELLARRNCIDICGAISHLATDLLHRAHSHASSIGESLGSSHLFSSLLPLALAYAGPVAVQDPRGAVQILYLVQEILPAVSGLTRLMVPVPVSNSLSTSQNAGQLSRVNSSLDNSMSSTNSLLAGVDVSSSTTTSQHYAIVESDHPYKAATVVNYRVEFPSCVRWMVLEFDPQCATGQPEDSVQLYIPAFDSLSKSTLSQACKITTSSSELDPNTTHWPVLKKFYGNTEWPKSAVILPGHEVIISLETASDYVKDEKASFYGFKCSIVGYEWSAKPEESILMLERELAFLGGMCCSALMKKDIPLPSVTMDEVDEDLEVIEEGARIVFENHSSLLEKGFALSQPPTIYQALEGNLPLCWQSNEHSFLKDFVLCTQGTSGGRLARWLQPDSYLDPKQCEIECNRDELKCSWPACVTVYTKDQYGQLVNVPNLKLEVRAIPIDQQEMGDDLKKMRKTSSHASEAFDLTFGGHPPPLLDTPYEPVLKDKKDMFHAITVMKAYENYSFEELRLASPAIPRPSENMLVRANKDGTYTANWTPGSVGFYNIVIIIDGVQSGDGYKVEVKEPPQGAPPPLILKKIQTPRLRRFIAKYSAGLRIRISPSLQSEQIGVVPPGCIISFVDETTNDDGMWLRLSRASLSEYCLPEDGGSGRMEGWCLQYNQHLGKTLLVPVETPKTSMSKHSSRNFPAGAAAAGADIGRKERRGHGQPDGAGFFMGLSTLNKGPGTYMVIKCGSSGHNIRARPSLKAPPIGMITKGKKIKAVEDTINNDGVWIRLSEDSAAKYCHSALTSEAWSLVSGLDKVQYMQHESEFSFGTKGSDPFAFRSLPPQQGFQFGMKAAQYANTFPGFFPPEEAFSRSKSMPSSAFNFGGITGFQPKVPLPRFGEPPLSADEEISMLTFPPPPPPSTSFNEGYIEEDESLQKAMIADKLLRARQRSGSYPNPFISVPAMSSRPHVKQQQRTLSMRKVSDPNVARLTLQDNKDIPPELRGVPVNELVKALDHAKTDKMKNRSTYIYCDDDVVACPTFTALGLKLCYPAINPKKLARLVGESRANGNGPTPQPSPPSSPKTTSREGSPKSTSDRKSSESPRFVRESSTSKDDLYKTPPSSPVPSKMGRAPLLKVDSFEKSATPTPPATPQAARSDKFTESPASSSPKHKDSSLHAETLKSKISSLPNDGYQPVTMKTEPEKVVHHVTFSPELEQISGVTSTSSLPAAPQHPSSGTLVKVETPGNKEKGKVDNKGSLKTDVGIKKESPVAVVSPTVKSPVAPAKDASDTGLTGGLANGGARSRLKSPPFRNENSPGLDVVDIGVAGASGGSGGGGMVAAGAASGASGSSGSRKSNMFTIGTASPKEDVRLSPKSNRKDRSRLSRSKRERAASPTQDTLPIQRSRSSSASKILESNRGVLVKEALSPAAAECLRAVFAAFMWHEGIVHDAMACASFLKFHPDLTKEMSKFVKEKKTQTNIEPKRQRHATESSKDKSHRRKDNINESRVRFNLEPQYSDIERDPNDDVRPRSASSRATLVSTYDIPPTKTLLCESKSDADVDKTSKYDGALKKPVERHKSEGGTAKFQEQVALAAQHIKGEKETQLPKTLQHLVHFWEELSESVIQVMTQDSVRPSPAMAARIKQHERREKDKDKEKRMKKRKGIKAAPMPIIDPAGGVGGLGNIAVRAQGLFGEAMVRMFRPPGGAGGDLGAAAALAAAAVGEDTYCELCQGIFPHPVTYHMRQAHPGCGKHASGKGYNSSGNFGGGWAGNCGEGGIGDCSWYLMCEKCREKYMKEKKPSKDKVRRGKKKSSSAASKPYNFLTPLEPHHILKNNAQFLLELASASCLTLPVHNKTRPLSLPRTTDMYLPSVSEAEPDPFPPIPFQYLNLHNAGNSDSAFAEDFFADQDRSFVRSGSMSIASQQRSNLQLQRPRLPTEPRHSPLARSGSLGQDTRPFSQLLPALKHENTRAMLEKQPMTKSASTSPENEQDSHKKAFHRSVSEYVTENEDENDFVFSRAVSVSSRRRNNSGSVTDGGASLLKHPSVAMTRLISAVEKRNGGKTLERPVMEFIVQRHDLEGLQLAMKQALRKAMCRVFALQAMNWLIRSVVQQVCLHDLLWFFVDSLVPNTDEDVEAGEEEGEENKKKDVKKDVEDTPICDHPMSDIIVAGKAAAQLPETFHSLLQTISDVMMLLPMGSALQQMAVRCYCLQFMQSDHQFLHESHVFSNLSRILSKSEEEPEEGLLDSSMIRRSMSVCDSPFFYHNVLRSNIYCFVSHKVHCLKDLTGMTDFKASSRQAMIGSLTDNSTETFWESGDEDRNKMKVITITCSSKTTPSVIYVHIDNIRDIGNKVSNLTFSAGTSADDLKKIKQVDIDVRHCGWVNCQLPASTNAPTRHLTVELKGPDQSLRLRQLKILGSIEGEDTELEVKKGAAQIQQENCEAETLKVFRILTSQVFGKLVTSPEDSETEEDKKDKVDGDNDLKEHMVSILFSRSKLSHMQKQVCNHIVQGIRKEAIKMKEEWAHSLQNPNTMEDVHGSDVYCFELVSMVVALSGSSVGRKYLAQQLDLIHDLFSLLHTSTPRTQRQITIIFRRVLPWVKPQVLAPILNIPSLPPPDYNIVGESHGESTFDPDVPGILDVFLACVAKSLNVQMKIKSSGPSKVCTTLTMSQCLEDSAKSARWWMRGKMDTALAVSIMELVKEMAAGRLSESWAINTKAAIAEAILNMTKLDENQRDPQNCVKTPTLWLALASLCVLDKDHVDRLSSGEWVSSPDHQHGQPRPTCDNHDDSVTPAIILCTECGNLCAECDRYLHLPRKMRSHQRQVFKEEEEAIKVDLHEGCGRIKLFWVMSLVDSRTLKALVEFREGKVSNATVGPGTCRFCGRTSNTGLLAIGNVCSDPDCQEHSKNACNKILPCGHLCGGIAGEDPCLPCLHRCRPFDQGQLKQDADDMCMICFTEALSAAPAIKLTCSHLFHLHCTKLILQKKYVGARITFGFSLCPICKTSVDHPALKSLLEPIRALKEDVKRKALMRLEYEGLDKAEAIATPGARFYQDPAGYAMDKYAYYVCYKCKKAYYGGEARCDEAIGGGDDFDPSELVCGGCSDVSRAQMCAKHGADFLEYKCRYCCSVAVFFCFGTTHFCNPCHEEFQRVTAIPKKDLPRCPAGPKGVQLEGEECPLHVKHPPTGEEFALGCGVCRNAHTF</sequence>
<dbReference type="InterPro" id="IPR038648">
    <property type="entry name" value="PHR_sf"/>
</dbReference>
<feature type="compositionally biased region" description="Polar residues" evidence="15">
    <location>
        <begin position="3769"/>
        <end position="3778"/>
    </location>
</feature>
<feature type="region of interest" description="Disordered" evidence="15">
    <location>
        <begin position="3263"/>
        <end position="3331"/>
    </location>
</feature>
<dbReference type="InterPro" id="IPR014756">
    <property type="entry name" value="Ig_E-set"/>
</dbReference>
<evidence type="ECO:0000256" key="13">
    <source>
        <dbReference type="PROSITE-ProRule" id="PRU00175"/>
    </source>
</evidence>
<accession>A0A9W3B1Y1</accession>
<dbReference type="Pfam" id="PF08005">
    <property type="entry name" value="PHR"/>
    <property type="match status" value="2"/>
</dbReference>
<evidence type="ECO:0000256" key="11">
    <source>
        <dbReference type="ARBA" id="ARBA00022833"/>
    </source>
</evidence>
<dbReference type="SUPFAM" id="SSF50985">
    <property type="entry name" value="RCC1/BLIP-II"/>
    <property type="match status" value="1"/>
</dbReference>
<dbReference type="SMART" id="SM00184">
    <property type="entry name" value="RING"/>
    <property type="match status" value="1"/>
</dbReference>
<feature type="region of interest" description="Disordered" evidence="15">
    <location>
        <begin position="3132"/>
        <end position="3202"/>
    </location>
</feature>
<comment type="pathway">
    <text evidence="3">Protein modification; protein ubiquitination.</text>
</comment>
<feature type="compositionally biased region" description="Polar residues" evidence="15">
    <location>
        <begin position="3145"/>
        <end position="3154"/>
    </location>
</feature>
<comment type="subcellular location">
    <subcellularLocation>
        <location evidence="2">Cell projection</location>
        <location evidence="2">Axon</location>
    </subcellularLocation>
</comment>
<dbReference type="PROSITE" id="PS51284">
    <property type="entry name" value="DOC"/>
    <property type="match status" value="1"/>
</dbReference>
<evidence type="ECO:0000256" key="8">
    <source>
        <dbReference type="ARBA" id="ARBA00022737"/>
    </source>
</evidence>
<dbReference type="Pfam" id="PF13540">
    <property type="entry name" value="RCC1_2"/>
    <property type="match status" value="1"/>
</dbReference>
<feature type="region of interest" description="Disordered" evidence="15">
    <location>
        <begin position="3068"/>
        <end position="3110"/>
    </location>
</feature>
<dbReference type="InterPro" id="IPR009091">
    <property type="entry name" value="RCC1/BLIP-II"/>
</dbReference>
<evidence type="ECO:0000256" key="12">
    <source>
        <dbReference type="ARBA" id="ARBA00023273"/>
    </source>
</evidence>
<dbReference type="FunFam" id="3.30.40.10:FF:000078">
    <property type="entry name" value="E3 ubiquitin-protein ligase MYCBP2 isoform X1"/>
    <property type="match status" value="1"/>
</dbReference>
<dbReference type="GO" id="GO:0030424">
    <property type="term" value="C:axon"/>
    <property type="evidence" value="ECO:0007669"/>
    <property type="project" value="UniProtKB-SubCell"/>
</dbReference>
<dbReference type="PANTHER" id="PTHR45943">
    <property type="entry name" value="E3 UBIQUITIN-PROTEIN LIGASE MYCBP2"/>
    <property type="match status" value="1"/>
</dbReference>
<dbReference type="CDD" id="cd16463">
    <property type="entry name" value="RING-H2_PHR"/>
    <property type="match status" value="1"/>
</dbReference>
<feature type="compositionally biased region" description="Basic and acidic residues" evidence="15">
    <location>
        <begin position="3263"/>
        <end position="3286"/>
    </location>
</feature>
<dbReference type="Pfam" id="PF03256">
    <property type="entry name" value="ANAPC10"/>
    <property type="match status" value="1"/>
</dbReference>
<feature type="repeat" description="RCC1" evidence="14">
    <location>
        <begin position="901"/>
        <end position="962"/>
    </location>
</feature>
<dbReference type="OrthoDB" id="6050183at2759"/>
<feature type="region of interest" description="Disordered" evidence="15">
    <location>
        <begin position="665"/>
        <end position="687"/>
    </location>
</feature>
<feature type="compositionally biased region" description="Basic and acidic residues" evidence="15">
    <location>
        <begin position="59"/>
        <end position="68"/>
    </location>
</feature>
<dbReference type="PROSITE" id="PS50089">
    <property type="entry name" value="ZF_RING_2"/>
    <property type="match status" value="1"/>
</dbReference>
<feature type="region of interest" description="Disordered" evidence="15">
    <location>
        <begin position="3924"/>
        <end position="3943"/>
    </location>
</feature>
<dbReference type="CDD" id="cd19799">
    <property type="entry name" value="Bbox2_MYCBP2"/>
    <property type="match status" value="1"/>
</dbReference>
<dbReference type="InterPro" id="IPR012983">
    <property type="entry name" value="PHR"/>
</dbReference>
<feature type="region of interest" description="Disordered" evidence="15">
    <location>
        <begin position="41"/>
        <end position="69"/>
    </location>
</feature>
<keyword evidence="12" id="KW-0966">Cell projection</keyword>
<evidence type="ECO:0000256" key="2">
    <source>
        <dbReference type="ARBA" id="ARBA00004489"/>
    </source>
</evidence>
<feature type="compositionally biased region" description="Polar residues" evidence="15">
    <location>
        <begin position="3185"/>
        <end position="3202"/>
    </location>
</feature>
<name>A0A9W3B1Y1_BIOGL</name>
<dbReference type="RefSeq" id="XP_055893468.1">
    <property type="nucleotide sequence ID" value="XM_056037493.1"/>
</dbReference>
<feature type="region of interest" description="Disordered" evidence="15">
    <location>
        <begin position="560"/>
        <end position="580"/>
    </location>
</feature>
<dbReference type="PROSITE" id="PS50012">
    <property type="entry name" value="RCC1_3"/>
    <property type="match status" value="2"/>
</dbReference>
<evidence type="ECO:0000256" key="14">
    <source>
        <dbReference type="PROSITE-ProRule" id="PRU00235"/>
    </source>
</evidence>
<dbReference type="Gene3D" id="2.60.120.260">
    <property type="entry name" value="Galactose-binding domain-like"/>
    <property type="match status" value="1"/>
</dbReference>
<feature type="region of interest" description="Disordered" evidence="15">
    <location>
        <begin position="3011"/>
        <end position="3055"/>
    </location>
</feature>
<evidence type="ECO:0000259" key="17">
    <source>
        <dbReference type="PROSITE" id="PS51284"/>
    </source>
</evidence>
<dbReference type="InterPro" id="IPR000408">
    <property type="entry name" value="Reg_chr_condens"/>
</dbReference>
<feature type="repeat" description="RCC1" evidence="14">
    <location>
        <begin position="851"/>
        <end position="900"/>
    </location>
</feature>
<dbReference type="Gene3D" id="2.130.10.30">
    <property type="entry name" value="Regulator of chromosome condensation 1/beta-lactamase-inhibitor protein II"/>
    <property type="match status" value="2"/>
</dbReference>
<evidence type="ECO:0000256" key="15">
    <source>
        <dbReference type="SAM" id="MobiDB-lite"/>
    </source>
</evidence>
<dbReference type="SUPFAM" id="SSF49785">
    <property type="entry name" value="Galactose-binding domain-like"/>
    <property type="match status" value="1"/>
</dbReference>
<dbReference type="SUPFAM" id="SSF57850">
    <property type="entry name" value="RING/U-box"/>
    <property type="match status" value="1"/>
</dbReference>
<dbReference type="InterPro" id="IPR004939">
    <property type="entry name" value="APC_su10/DOC_dom"/>
</dbReference>
<evidence type="ECO:0000256" key="10">
    <source>
        <dbReference type="ARBA" id="ARBA00022786"/>
    </source>
</evidence>
<feature type="compositionally biased region" description="Basic residues" evidence="15">
    <location>
        <begin position="41"/>
        <end position="58"/>
    </location>
</feature>
<comment type="similarity">
    <text evidence="4">Belongs to the RING-Cys relay (RCR) family.</text>
</comment>
<feature type="compositionally biased region" description="Basic and acidic residues" evidence="15">
    <location>
        <begin position="2876"/>
        <end position="2908"/>
    </location>
</feature>
<proteinExistence type="inferred from homology"/>
<dbReference type="GO" id="GO:0008582">
    <property type="term" value="P:regulation of synaptic assembly at neuromuscular junction"/>
    <property type="evidence" value="ECO:0007669"/>
    <property type="project" value="TreeGrafter"/>
</dbReference>
<keyword evidence="7" id="KW-0479">Metal-binding</keyword>
<feature type="compositionally biased region" description="Low complexity" evidence="15">
    <location>
        <begin position="3132"/>
        <end position="3144"/>
    </location>
</feature>
<keyword evidence="9 13" id="KW-0863">Zinc-finger</keyword>
<dbReference type="OMA" id="MAHPGCG"/>
<feature type="region of interest" description="Disordered" evidence="15">
    <location>
        <begin position="3707"/>
        <end position="3746"/>
    </location>
</feature>
<feature type="compositionally biased region" description="Basic and acidic residues" evidence="15">
    <location>
        <begin position="2961"/>
        <end position="2973"/>
    </location>
</feature>
<feature type="region of interest" description="Disordered" evidence="15">
    <location>
        <begin position="3422"/>
        <end position="3455"/>
    </location>
</feature>
<dbReference type="GO" id="GO:0008270">
    <property type="term" value="F:zinc ion binding"/>
    <property type="evidence" value="ECO:0007669"/>
    <property type="project" value="UniProtKB-KW"/>
</dbReference>